<protein>
    <submittedName>
        <fullName evidence="1">Uncharacterized protein</fullName>
    </submittedName>
</protein>
<dbReference type="AlphaFoldDB" id="A0A498KRT3"/>
<accession>A0A498KRT3</accession>
<dbReference type="EMBL" id="RDQH01000141">
    <property type="protein sequence ID" value="RXI09861.1"/>
    <property type="molecule type" value="Genomic_DNA"/>
</dbReference>
<organism evidence="1 2">
    <name type="scientific">Malus domestica</name>
    <name type="common">Apple</name>
    <name type="synonym">Pyrus malus</name>
    <dbReference type="NCBI Taxonomy" id="3750"/>
    <lineage>
        <taxon>Eukaryota</taxon>
        <taxon>Viridiplantae</taxon>
        <taxon>Streptophyta</taxon>
        <taxon>Embryophyta</taxon>
        <taxon>Tracheophyta</taxon>
        <taxon>Spermatophyta</taxon>
        <taxon>Magnoliopsida</taxon>
        <taxon>eudicotyledons</taxon>
        <taxon>Gunneridae</taxon>
        <taxon>Pentapetalae</taxon>
        <taxon>rosids</taxon>
        <taxon>fabids</taxon>
        <taxon>Rosales</taxon>
        <taxon>Rosaceae</taxon>
        <taxon>Amygdaloideae</taxon>
        <taxon>Maleae</taxon>
        <taxon>Malus</taxon>
    </lineage>
</organism>
<dbReference type="Proteomes" id="UP000290289">
    <property type="component" value="Unassembled WGS sequence"/>
</dbReference>
<keyword evidence="2" id="KW-1185">Reference proteome</keyword>
<gene>
    <name evidence="1" type="ORF">DVH24_001612</name>
</gene>
<reference evidence="1 2" key="1">
    <citation type="submission" date="2018-10" db="EMBL/GenBank/DDBJ databases">
        <title>A high-quality apple genome assembly.</title>
        <authorList>
            <person name="Hu J."/>
        </authorList>
    </citation>
    <scope>NUCLEOTIDE SEQUENCE [LARGE SCALE GENOMIC DNA]</scope>
    <source>
        <strain evidence="2">cv. HFTH1</strain>
        <tissue evidence="1">Young leaf</tissue>
    </source>
</reference>
<evidence type="ECO:0000313" key="2">
    <source>
        <dbReference type="Proteomes" id="UP000290289"/>
    </source>
</evidence>
<comment type="caution">
    <text evidence="1">The sequence shown here is derived from an EMBL/GenBank/DDBJ whole genome shotgun (WGS) entry which is preliminary data.</text>
</comment>
<name>A0A498KRT3_MALDO</name>
<sequence length="66" mass="7296">MHWLNLLMSGEISSSESRLIESPAPAWSARINYWDRQTGKTAVATDTILNQQGKMKGSNGIHYCGS</sequence>
<dbReference type="STRING" id="3750.A0A498KRT3"/>
<proteinExistence type="predicted"/>
<evidence type="ECO:0000313" key="1">
    <source>
        <dbReference type="EMBL" id="RXI09861.1"/>
    </source>
</evidence>